<name>A0ABR6RI23_9BURK</name>
<dbReference type="SUPFAM" id="SSF55724">
    <property type="entry name" value="Mog1p/PsbP-like"/>
    <property type="match status" value="1"/>
</dbReference>
<evidence type="ECO:0008006" key="3">
    <source>
        <dbReference type="Google" id="ProtNLM"/>
    </source>
</evidence>
<dbReference type="RefSeq" id="WP_184709692.1">
    <property type="nucleotide sequence ID" value="NZ_JACHKZ010000019.1"/>
</dbReference>
<protein>
    <recommendedName>
        <fullName evidence="3">DUF1795 domain-containing protein</fullName>
    </recommendedName>
</protein>
<dbReference type="EMBL" id="JACHKZ010000019">
    <property type="protein sequence ID" value="MBB6578797.1"/>
    <property type="molecule type" value="Genomic_DNA"/>
</dbReference>
<dbReference type="Proteomes" id="UP000562492">
    <property type="component" value="Unassembled WGS sequence"/>
</dbReference>
<dbReference type="Gene3D" id="3.40.1000.10">
    <property type="entry name" value="Mog1/PsbP, alpha/beta/alpha sandwich"/>
    <property type="match status" value="1"/>
</dbReference>
<dbReference type="Pfam" id="PF08786">
    <property type="entry name" value="DcrB"/>
    <property type="match status" value="1"/>
</dbReference>
<evidence type="ECO:0000313" key="1">
    <source>
        <dbReference type="EMBL" id="MBB6578797.1"/>
    </source>
</evidence>
<proteinExistence type="predicted"/>
<evidence type="ECO:0000313" key="2">
    <source>
        <dbReference type="Proteomes" id="UP000562492"/>
    </source>
</evidence>
<sequence length="148" mass="16623">MFMKYHIQEGTLDLPKPHIDRTTNVLMPEDGVGISIVVTRDVLEAGESLEQFIERQLKKMKSYLSGFKSNGQVPMAVQASSTKKLQGYLLKLQFKQNGVATFQQQVVMQLPASDDLLIFTASTGGTMSAADEEYWQKILQSFRFREGA</sequence>
<accession>A0ABR6RI23</accession>
<dbReference type="InterPro" id="IPR016123">
    <property type="entry name" value="Mog1/PsbP_a/b/a-sand"/>
</dbReference>
<keyword evidence="2" id="KW-1185">Reference proteome</keyword>
<dbReference type="InterPro" id="IPR014894">
    <property type="entry name" value="DcrB/EagT6"/>
</dbReference>
<comment type="caution">
    <text evidence="1">The sequence shown here is derived from an EMBL/GenBank/DDBJ whole genome shotgun (WGS) entry which is preliminary data.</text>
</comment>
<organism evidence="1 2">
    <name type="scientific">Comamonas odontotermitis</name>
    <dbReference type="NCBI Taxonomy" id="379895"/>
    <lineage>
        <taxon>Bacteria</taxon>
        <taxon>Pseudomonadati</taxon>
        <taxon>Pseudomonadota</taxon>
        <taxon>Betaproteobacteria</taxon>
        <taxon>Burkholderiales</taxon>
        <taxon>Comamonadaceae</taxon>
        <taxon>Comamonas</taxon>
    </lineage>
</organism>
<gene>
    <name evidence="1" type="ORF">HNP33_002899</name>
</gene>
<reference evidence="1 2" key="1">
    <citation type="submission" date="2020-08" db="EMBL/GenBank/DDBJ databases">
        <title>Functional genomics of gut bacteria from endangered species of beetles.</title>
        <authorList>
            <person name="Carlos-Shanley C."/>
        </authorList>
    </citation>
    <scope>NUCLEOTIDE SEQUENCE [LARGE SCALE GENOMIC DNA]</scope>
    <source>
        <strain evidence="1 2">S00124</strain>
    </source>
</reference>